<name>X1LKF1_9ZZZZ</name>
<reference evidence="1" key="1">
    <citation type="journal article" date="2014" name="Front. Microbiol.">
        <title>High frequency of phylogenetically diverse reductive dehalogenase-homologous genes in deep subseafloor sedimentary metagenomes.</title>
        <authorList>
            <person name="Kawai M."/>
            <person name="Futagami T."/>
            <person name="Toyoda A."/>
            <person name="Takaki Y."/>
            <person name="Nishi S."/>
            <person name="Hori S."/>
            <person name="Arai W."/>
            <person name="Tsubouchi T."/>
            <person name="Morono Y."/>
            <person name="Uchiyama I."/>
            <person name="Ito T."/>
            <person name="Fujiyama A."/>
            <person name="Inagaki F."/>
            <person name="Takami H."/>
        </authorList>
    </citation>
    <scope>NUCLEOTIDE SEQUENCE</scope>
    <source>
        <strain evidence="1">Expedition CK06-06</strain>
    </source>
</reference>
<dbReference type="AlphaFoldDB" id="X1LKF1"/>
<feature type="non-terminal residue" evidence="1">
    <location>
        <position position="1"/>
    </location>
</feature>
<gene>
    <name evidence="1" type="ORF">S06H3_12224</name>
</gene>
<protein>
    <submittedName>
        <fullName evidence="1">Uncharacterized protein</fullName>
    </submittedName>
</protein>
<dbReference type="EMBL" id="BARV01005991">
    <property type="protein sequence ID" value="GAI06326.1"/>
    <property type="molecule type" value="Genomic_DNA"/>
</dbReference>
<sequence length="39" mass="4773">DEKEDKKCPHCRHSFPLDFRICPHCGKKYKKNMVFEYTI</sequence>
<accession>X1LKF1</accession>
<evidence type="ECO:0000313" key="1">
    <source>
        <dbReference type="EMBL" id="GAI06326.1"/>
    </source>
</evidence>
<proteinExistence type="predicted"/>
<organism evidence="1">
    <name type="scientific">marine sediment metagenome</name>
    <dbReference type="NCBI Taxonomy" id="412755"/>
    <lineage>
        <taxon>unclassified sequences</taxon>
        <taxon>metagenomes</taxon>
        <taxon>ecological metagenomes</taxon>
    </lineage>
</organism>
<comment type="caution">
    <text evidence="1">The sequence shown here is derived from an EMBL/GenBank/DDBJ whole genome shotgun (WGS) entry which is preliminary data.</text>
</comment>